<comment type="caution">
    <text evidence="2">The sequence shown here is derived from an EMBL/GenBank/DDBJ whole genome shotgun (WGS) entry which is preliminary data.</text>
</comment>
<gene>
    <name evidence="2" type="ORF">KIN20_024669</name>
</gene>
<dbReference type="CDD" id="cd20537">
    <property type="entry name" value="CYCLIN_CCNO-like_rpt2"/>
    <property type="match status" value="1"/>
</dbReference>
<dbReference type="EMBL" id="JAHQIW010005004">
    <property type="protein sequence ID" value="KAJ1364546.1"/>
    <property type="molecule type" value="Genomic_DNA"/>
</dbReference>
<proteinExistence type="predicted"/>
<name>A0AAD5NA59_PARTN</name>
<dbReference type="Gene3D" id="1.10.472.10">
    <property type="entry name" value="Cyclin-like"/>
    <property type="match status" value="2"/>
</dbReference>
<evidence type="ECO:0000259" key="1">
    <source>
        <dbReference type="Pfam" id="PF02984"/>
    </source>
</evidence>
<dbReference type="Pfam" id="PF02984">
    <property type="entry name" value="Cyclin_C"/>
    <property type="match status" value="1"/>
</dbReference>
<organism evidence="2 3">
    <name type="scientific">Parelaphostrongylus tenuis</name>
    <name type="common">Meningeal worm</name>
    <dbReference type="NCBI Taxonomy" id="148309"/>
    <lineage>
        <taxon>Eukaryota</taxon>
        <taxon>Metazoa</taxon>
        <taxon>Ecdysozoa</taxon>
        <taxon>Nematoda</taxon>
        <taxon>Chromadorea</taxon>
        <taxon>Rhabditida</taxon>
        <taxon>Rhabditina</taxon>
        <taxon>Rhabditomorpha</taxon>
        <taxon>Strongyloidea</taxon>
        <taxon>Metastrongylidae</taxon>
        <taxon>Parelaphostrongylus</taxon>
    </lineage>
</organism>
<protein>
    <recommendedName>
        <fullName evidence="1">Cyclin C-terminal domain-containing protein</fullName>
    </recommendedName>
</protein>
<dbReference type="SUPFAM" id="SSF47954">
    <property type="entry name" value="Cyclin-like"/>
    <property type="match status" value="1"/>
</dbReference>
<dbReference type="InterPro" id="IPR004367">
    <property type="entry name" value="Cyclin_C-dom"/>
</dbReference>
<keyword evidence="3" id="KW-1185">Reference proteome</keyword>
<dbReference type="AlphaFoldDB" id="A0AAD5NA59"/>
<evidence type="ECO:0000313" key="3">
    <source>
        <dbReference type="Proteomes" id="UP001196413"/>
    </source>
</evidence>
<feature type="domain" description="Cyclin C-terminal" evidence="1">
    <location>
        <begin position="16"/>
        <end position="85"/>
    </location>
</feature>
<dbReference type="Proteomes" id="UP001196413">
    <property type="component" value="Unassembled WGS sequence"/>
</dbReference>
<dbReference type="InterPro" id="IPR036915">
    <property type="entry name" value="Cyclin-like_sf"/>
</dbReference>
<evidence type="ECO:0000313" key="2">
    <source>
        <dbReference type="EMBL" id="KAJ1364546.1"/>
    </source>
</evidence>
<reference evidence="2" key="1">
    <citation type="submission" date="2021-06" db="EMBL/GenBank/DDBJ databases">
        <title>Parelaphostrongylus tenuis whole genome reference sequence.</title>
        <authorList>
            <person name="Garwood T.J."/>
            <person name="Larsen P.A."/>
            <person name="Fountain-Jones N.M."/>
            <person name="Garbe J.R."/>
            <person name="Macchietto M.G."/>
            <person name="Kania S.A."/>
            <person name="Gerhold R.W."/>
            <person name="Richards J.E."/>
            <person name="Wolf T.M."/>
        </authorList>
    </citation>
    <scope>NUCLEOTIDE SEQUENCE</scope>
    <source>
        <strain evidence="2">MNPRO001-30</strain>
        <tissue evidence="2">Meninges</tissue>
    </source>
</reference>
<accession>A0AAD5NA59</accession>
<sequence>MEAKILVAVRFDLSHPHPIVFFRWYTKGMKFEAKRLHMAKFLMEMALLGSTLSLILPSRTACVCVIIASKLCDTAHGSNTMRYVLIGLWRRRRVTG</sequence>